<name>A0AAD2H5G1_9AGAR</name>
<gene>
    <name evidence="10" type="ORF">MYCIT1_LOCUS13549</name>
</gene>
<dbReference type="SMART" id="SM00355">
    <property type="entry name" value="ZnF_C2H2"/>
    <property type="match status" value="2"/>
</dbReference>
<keyword evidence="2" id="KW-0479">Metal-binding</keyword>
<feature type="domain" description="C2H2-type" evidence="9">
    <location>
        <begin position="244"/>
        <end position="271"/>
    </location>
</feature>
<dbReference type="AlphaFoldDB" id="A0AAD2H5G1"/>
<dbReference type="PANTHER" id="PTHR10032">
    <property type="entry name" value="ZINC FINGER PROTEIN WITH KRAB AND SCAN DOMAINS"/>
    <property type="match status" value="1"/>
</dbReference>
<keyword evidence="3" id="KW-0677">Repeat</keyword>
<evidence type="ECO:0000256" key="3">
    <source>
        <dbReference type="ARBA" id="ARBA00022737"/>
    </source>
</evidence>
<feature type="region of interest" description="Disordered" evidence="8">
    <location>
        <begin position="30"/>
        <end position="79"/>
    </location>
</feature>
<keyword evidence="4 7" id="KW-0863">Zinc-finger</keyword>
<keyword evidence="6" id="KW-0539">Nucleus</keyword>
<comment type="subcellular location">
    <subcellularLocation>
        <location evidence="1">Nucleus</location>
    </subcellularLocation>
</comment>
<dbReference type="GO" id="GO:0005634">
    <property type="term" value="C:nucleus"/>
    <property type="evidence" value="ECO:0007669"/>
    <property type="project" value="UniProtKB-SubCell"/>
</dbReference>
<keyword evidence="11" id="KW-1185">Reference proteome</keyword>
<organism evidence="10 11">
    <name type="scientific">Mycena citricolor</name>
    <dbReference type="NCBI Taxonomy" id="2018698"/>
    <lineage>
        <taxon>Eukaryota</taxon>
        <taxon>Fungi</taxon>
        <taxon>Dikarya</taxon>
        <taxon>Basidiomycota</taxon>
        <taxon>Agaricomycotina</taxon>
        <taxon>Agaricomycetes</taxon>
        <taxon>Agaricomycetidae</taxon>
        <taxon>Agaricales</taxon>
        <taxon>Marasmiineae</taxon>
        <taxon>Mycenaceae</taxon>
        <taxon>Mycena</taxon>
    </lineage>
</organism>
<feature type="region of interest" description="Disordered" evidence="8">
    <location>
        <begin position="197"/>
        <end position="231"/>
    </location>
</feature>
<dbReference type="InterPro" id="IPR013087">
    <property type="entry name" value="Znf_C2H2_type"/>
</dbReference>
<feature type="domain" description="C2H2-type" evidence="9">
    <location>
        <begin position="272"/>
        <end position="299"/>
    </location>
</feature>
<evidence type="ECO:0000256" key="4">
    <source>
        <dbReference type="ARBA" id="ARBA00022771"/>
    </source>
</evidence>
<sequence length="299" mass="32337">MQPLEESLADLQLSSDFSLLFSSSDYNFTDETVPPRPPHEGTFHHEMSQAPAASPWSGSHAPGGSPSSHQDGTSFYHGDAPYNHVDPSFHPVNSWVGIPPLELQLQTFEGITVTSFDSSPQRSTFVTANSSDYDQPPGADKALIGAESPHTEFSGVSPAGSTSSSLLPYGSPATFESDTEAAHNGWNTNLLYPPVHRRRGSNASSNASSISLESTQSHPHRAAVNTSAAAQRASTARRVRDAIHACQLCSGTFTALNGLKNHMYRHFNVRPFSCTFCGDSFRTKATQQRHTRTKHLANI</sequence>
<dbReference type="GO" id="GO:0000981">
    <property type="term" value="F:DNA-binding transcription factor activity, RNA polymerase II-specific"/>
    <property type="evidence" value="ECO:0007669"/>
    <property type="project" value="TreeGrafter"/>
</dbReference>
<evidence type="ECO:0000256" key="5">
    <source>
        <dbReference type="ARBA" id="ARBA00022833"/>
    </source>
</evidence>
<dbReference type="EMBL" id="CAVNYO010000150">
    <property type="protein sequence ID" value="CAK5269661.1"/>
    <property type="molecule type" value="Genomic_DNA"/>
</dbReference>
<keyword evidence="5" id="KW-0862">Zinc</keyword>
<dbReference type="SUPFAM" id="SSF57667">
    <property type="entry name" value="beta-beta-alpha zinc fingers"/>
    <property type="match status" value="1"/>
</dbReference>
<evidence type="ECO:0000259" key="9">
    <source>
        <dbReference type="PROSITE" id="PS50157"/>
    </source>
</evidence>
<feature type="compositionally biased region" description="Basic and acidic residues" evidence="8">
    <location>
        <begin position="37"/>
        <end position="47"/>
    </location>
</feature>
<evidence type="ECO:0000256" key="2">
    <source>
        <dbReference type="ARBA" id="ARBA00022723"/>
    </source>
</evidence>
<feature type="compositionally biased region" description="Low complexity" evidence="8">
    <location>
        <begin position="201"/>
        <end position="211"/>
    </location>
</feature>
<dbReference type="PROSITE" id="PS50157">
    <property type="entry name" value="ZINC_FINGER_C2H2_2"/>
    <property type="match status" value="2"/>
</dbReference>
<comment type="caution">
    <text evidence="10">The sequence shown here is derived from an EMBL/GenBank/DDBJ whole genome shotgun (WGS) entry which is preliminary data.</text>
</comment>
<feature type="compositionally biased region" description="Low complexity" evidence="8">
    <location>
        <begin position="50"/>
        <end position="69"/>
    </location>
</feature>
<dbReference type="InterPro" id="IPR027756">
    <property type="entry name" value="Ovo-like"/>
</dbReference>
<reference evidence="10" key="1">
    <citation type="submission" date="2023-11" db="EMBL/GenBank/DDBJ databases">
        <authorList>
            <person name="De Vega J J."/>
            <person name="De Vega J J."/>
        </authorList>
    </citation>
    <scope>NUCLEOTIDE SEQUENCE</scope>
</reference>
<evidence type="ECO:0000256" key="8">
    <source>
        <dbReference type="SAM" id="MobiDB-lite"/>
    </source>
</evidence>
<evidence type="ECO:0000313" key="10">
    <source>
        <dbReference type="EMBL" id="CAK5269661.1"/>
    </source>
</evidence>
<dbReference type="PANTHER" id="PTHR10032:SF271">
    <property type="entry name" value="RH12261P-RELATED"/>
    <property type="match status" value="1"/>
</dbReference>
<evidence type="ECO:0000256" key="1">
    <source>
        <dbReference type="ARBA" id="ARBA00004123"/>
    </source>
</evidence>
<dbReference type="InterPro" id="IPR036236">
    <property type="entry name" value="Znf_C2H2_sf"/>
</dbReference>
<accession>A0AAD2H5G1</accession>
<dbReference type="GO" id="GO:0000978">
    <property type="term" value="F:RNA polymerase II cis-regulatory region sequence-specific DNA binding"/>
    <property type="evidence" value="ECO:0007669"/>
    <property type="project" value="TreeGrafter"/>
</dbReference>
<evidence type="ECO:0000256" key="6">
    <source>
        <dbReference type="ARBA" id="ARBA00023242"/>
    </source>
</evidence>
<proteinExistence type="predicted"/>
<dbReference type="GO" id="GO:0008270">
    <property type="term" value="F:zinc ion binding"/>
    <property type="evidence" value="ECO:0007669"/>
    <property type="project" value="UniProtKB-KW"/>
</dbReference>
<dbReference type="PROSITE" id="PS00028">
    <property type="entry name" value="ZINC_FINGER_C2H2_1"/>
    <property type="match status" value="2"/>
</dbReference>
<dbReference type="Proteomes" id="UP001295794">
    <property type="component" value="Unassembled WGS sequence"/>
</dbReference>
<protein>
    <recommendedName>
        <fullName evidence="9">C2H2-type domain-containing protein</fullName>
    </recommendedName>
</protein>
<evidence type="ECO:0000256" key="7">
    <source>
        <dbReference type="PROSITE-ProRule" id="PRU00042"/>
    </source>
</evidence>
<dbReference type="Gene3D" id="3.30.160.60">
    <property type="entry name" value="Classic Zinc Finger"/>
    <property type="match status" value="2"/>
</dbReference>
<evidence type="ECO:0000313" key="11">
    <source>
        <dbReference type="Proteomes" id="UP001295794"/>
    </source>
</evidence>